<evidence type="ECO:0000313" key="2">
    <source>
        <dbReference type="EMBL" id="MFD2093635.1"/>
    </source>
</evidence>
<feature type="region of interest" description="Disordered" evidence="1">
    <location>
        <begin position="103"/>
        <end position="149"/>
    </location>
</feature>
<accession>A0ABW4XE24</accession>
<comment type="caution">
    <text evidence="2">The sequence shown here is derived from an EMBL/GenBank/DDBJ whole genome shotgun (WGS) entry which is preliminary data.</text>
</comment>
<sequence>MAAADVRLRAELLEEALAELLLWVKRQDIYDDQFAEETAWVTRLRPHVRTDGLAPLAPLYDEAFVRFEELPTELESLAQMVQRAEQLLADGRFDAALGRAGLRERLGQRQSAQTRTGRPPPLSPLSQSGPPRDAGYSSPGTGVRELEPSGRLDCSLVVPVSSWPSHEECHHPSDGDDQLREVLGRAGSHNDHEGKAGQDEQDGQGEQQSAHDREIGSSRSRTGLIGSLLACFAAVLGLPSRWVRSPSTKSDPWVVGSRCL</sequence>
<evidence type="ECO:0000256" key="1">
    <source>
        <dbReference type="SAM" id="MobiDB-lite"/>
    </source>
</evidence>
<protein>
    <submittedName>
        <fullName evidence="2">Uncharacterized protein</fullName>
    </submittedName>
</protein>
<dbReference type="Proteomes" id="UP001597402">
    <property type="component" value="Unassembled WGS sequence"/>
</dbReference>
<feature type="region of interest" description="Disordered" evidence="1">
    <location>
        <begin position="187"/>
        <end position="217"/>
    </location>
</feature>
<feature type="compositionally biased region" description="Basic and acidic residues" evidence="1">
    <location>
        <begin position="187"/>
        <end position="198"/>
    </location>
</feature>
<reference evidence="3" key="1">
    <citation type="journal article" date="2019" name="Int. J. Syst. Evol. Microbiol.">
        <title>The Global Catalogue of Microorganisms (GCM) 10K type strain sequencing project: providing services to taxonomists for standard genome sequencing and annotation.</title>
        <authorList>
            <consortium name="The Broad Institute Genomics Platform"/>
            <consortium name="The Broad Institute Genome Sequencing Center for Infectious Disease"/>
            <person name="Wu L."/>
            <person name="Ma J."/>
        </authorList>
    </citation>
    <scope>NUCLEOTIDE SEQUENCE [LARGE SCALE GENOMIC DNA]</scope>
    <source>
        <strain evidence="3">JCM 3338</strain>
    </source>
</reference>
<name>A0ABW4XE24_9ACTN</name>
<dbReference type="RefSeq" id="WP_376879451.1">
    <property type="nucleotide sequence ID" value="NZ_JBHUHP010000023.1"/>
</dbReference>
<proteinExistence type="predicted"/>
<organism evidence="2 3">
    <name type="scientific">Blastococcus deserti</name>
    <dbReference type="NCBI Taxonomy" id="2259033"/>
    <lineage>
        <taxon>Bacteria</taxon>
        <taxon>Bacillati</taxon>
        <taxon>Actinomycetota</taxon>
        <taxon>Actinomycetes</taxon>
        <taxon>Geodermatophilales</taxon>
        <taxon>Geodermatophilaceae</taxon>
        <taxon>Blastococcus</taxon>
    </lineage>
</organism>
<evidence type="ECO:0000313" key="3">
    <source>
        <dbReference type="Proteomes" id="UP001597402"/>
    </source>
</evidence>
<gene>
    <name evidence="2" type="ORF">ACFSHS_18900</name>
</gene>
<keyword evidence="3" id="KW-1185">Reference proteome</keyword>
<dbReference type="EMBL" id="JBHUHP010000023">
    <property type="protein sequence ID" value="MFD2093635.1"/>
    <property type="molecule type" value="Genomic_DNA"/>
</dbReference>